<proteinExistence type="predicted"/>
<dbReference type="OrthoDB" id="982885at2"/>
<reference evidence="1 2" key="1">
    <citation type="submission" date="2019-07" db="EMBL/GenBank/DDBJ databases">
        <title>Whole genome shotgun sequence of Brevifollis gellanilyticus NBRC 108608.</title>
        <authorList>
            <person name="Hosoyama A."/>
            <person name="Uohara A."/>
            <person name="Ohji S."/>
            <person name="Ichikawa N."/>
        </authorList>
    </citation>
    <scope>NUCLEOTIDE SEQUENCE [LARGE SCALE GENOMIC DNA]</scope>
    <source>
        <strain evidence="1 2">NBRC 108608</strain>
    </source>
</reference>
<evidence type="ECO:0000313" key="2">
    <source>
        <dbReference type="Proteomes" id="UP000321577"/>
    </source>
</evidence>
<dbReference type="RefSeq" id="WP_146849157.1">
    <property type="nucleotide sequence ID" value="NZ_BKAG01000004.1"/>
</dbReference>
<name>A0A512M4Q2_9BACT</name>
<protein>
    <submittedName>
        <fullName evidence="1">Uncharacterized protein</fullName>
    </submittedName>
</protein>
<dbReference type="EMBL" id="BKAG01000004">
    <property type="protein sequence ID" value="GEP41702.1"/>
    <property type="molecule type" value="Genomic_DNA"/>
</dbReference>
<accession>A0A512M4Q2</accession>
<keyword evidence="2" id="KW-1185">Reference proteome</keyword>
<organism evidence="1 2">
    <name type="scientific">Brevifollis gellanilyticus</name>
    <dbReference type="NCBI Taxonomy" id="748831"/>
    <lineage>
        <taxon>Bacteria</taxon>
        <taxon>Pseudomonadati</taxon>
        <taxon>Verrucomicrobiota</taxon>
        <taxon>Verrucomicrobiia</taxon>
        <taxon>Verrucomicrobiales</taxon>
        <taxon>Verrucomicrobiaceae</taxon>
    </lineage>
</organism>
<evidence type="ECO:0000313" key="1">
    <source>
        <dbReference type="EMBL" id="GEP41702.1"/>
    </source>
</evidence>
<gene>
    <name evidence="1" type="ORF">BGE01nite_09930</name>
</gene>
<dbReference type="AlphaFoldDB" id="A0A512M4Q2"/>
<comment type="caution">
    <text evidence="1">The sequence shown here is derived from an EMBL/GenBank/DDBJ whole genome shotgun (WGS) entry which is preliminary data.</text>
</comment>
<dbReference type="Proteomes" id="UP000321577">
    <property type="component" value="Unassembled WGS sequence"/>
</dbReference>
<sequence length="106" mass="12249">MKLIDLITLFREGATFENFCNEQALNAESEVIEIYAQAPVSLEAQLAFFPIEETEGRTEFQSEGMLYRNLFDFFYFLEVIKDLNDSEGPTNSELAQKLFRYAIKDA</sequence>